<gene>
    <name evidence="1" type="ORF">rCG_60011</name>
</gene>
<organism evidence="1 2">
    <name type="scientific">Rattus norvegicus</name>
    <name type="common">Rat</name>
    <dbReference type="NCBI Taxonomy" id="10116"/>
    <lineage>
        <taxon>Eukaryota</taxon>
        <taxon>Metazoa</taxon>
        <taxon>Chordata</taxon>
        <taxon>Craniata</taxon>
        <taxon>Vertebrata</taxon>
        <taxon>Euteleostomi</taxon>
        <taxon>Mammalia</taxon>
        <taxon>Eutheria</taxon>
        <taxon>Euarchontoglires</taxon>
        <taxon>Glires</taxon>
        <taxon>Rodentia</taxon>
        <taxon>Myomorpha</taxon>
        <taxon>Muroidea</taxon>
        <taxon>Muridae</taxon>
        <taxon>Murinae</taxon>
        <taxon>Rattus</taxon>
    </lineage>
</organism>
<protein>
    <submittedName>
        <fullName evidence="1">RCG60011</fullName>
    </submittedName>
</protein>
<evidence type="ECO:0000313" key="1">
    <source>
        <dbReference type="EMBL" id="EDM16431.1"/>
    </source>
</evidence>
<name>A6HQZ1_RAT</name>
<proteinExistence type="predicted"/>
<evidence type="ECO:0000313" key="2">
    <source>
        <dbReference type="Proteomes" id="UP000234681"/>
    </source>
</evidence>
<dbReference type="EMBL" id="CH473950">
    <property type="protein sequence ID" value="EDM16431.1"/>
    <property type="molecule type" value="Genomic_DNA"/>
</dbReference>
<dbReference type="Proteomes" id="UP000234681">
    <property type="component" value="Chromosome 7"/>
</dbReference>
<dbReference type="AlphaFoldDB" id="A6HQZ1"/>
<accession>A6HQZ1</accession>
<reference evidence="1 2" key="1">
    <citation type="submission" date="2005-09" db="EMBL/GenBank/DDBJ databases">
        <authorList>
            <person name="Mural R.J."/>
            <person name="Li P.W."/>
            <person name="Adams M.D."/>
            <person name="Amanatides P.G."/>
            <person name="Baden-Tillson H."/>
            <person name="Barnstead M."/>
            <person name="Chin S.H."/>
            <person name="Dew I."/>
            <person name="Evans C.A."/>
            <person name="Ferriera S."/>
            <person name="Flanigan M."/>
            <person name="Fosler C."/>
            <person name="Glodek A."/>
            <person name="Gu Z."/>
            <person name="Holt R.A."/>
            <person name="Jennings D."/>
            <person name="Kraft C.L."/>
            <person name="Lu F."/>
            <person name="Nguyen T."/>
            <person name="Nusskern D.R."/>
            <person name="Pfannkoch C.M."/>
            <person name="Sitter C."/>
            <person name="Sutton G.G."/>
            <person name="Venter J.C."/>
            <person name="Wang Z."/>
            <person name="Woodage T."/>
            <person name="Zheng X.H."/>
            <person name="Zhong F."/>
        </authorList>
    </citation>
    <scope>NUCLEOTIDE SEQUENCE [LARGE SCALE GENOMIC DNA]</scope>
    <source>
        <strain>BN</strain>
        <strain evidence="2">Sprague-Dawley</strain>
    </source>
</reference>
<sequence>MPQSPKLYLTALRCSLGLSLKMQEEEELQVTFGCSLSLGRRHTGSRDHCLHS</sequence>